<dbReference type="GO" id="GO:0008541">
    <property type="term" value="C:proteasome regulatory particle, lid subcomplex"/>
    <property type="evidence" value="ECO:0007669"/>
    <property type="project" value="TreeGrafter"/>
</dbReference>
<gene>
    <name evidence="5" type="ORF">STCU_01085</name>
    <name evidence="4" type="ORF">STCU_05252</name>
</gene>
<evidence type="ECO:0000256" key="1">
    <source>
        <dbReference type="ARBA" id="ARBA00009627"/>
    </source>
</evidence>
<name>S9V3L5_9TRYP</name>
<evidence type="ECO:0000256" key="2">
    <source>
        <dbReference type="ARBA" id="ARBA00022942"/>
    </source>
</evidence>
<keyword evidence="6" id="KW-1185">Reference proteome</keyword>
<dbReference type="Proteomes" id="UP000015354">
    <property type="component" value="Unassembled WGS sequence"/>
</dbReference>
<dbReference type="AlphaFoldDB" id="S9V3L5"/>
<keyword evidence="2 5" id="KW-0647">Proteasome</keyword>
<proteinExistence type="inferred from homology"/>
<feature type="domain" description="CSN8/PSMD8/EIF3K" evidence="3">
    <location>
        <begin position="161"/>
        <end position="294"/>
    </location>
</feature>
<dbReference type="Gene3D" id="1.25.40.990">
    <property type="match status" value="1"/>
</dbReference>
<comment type="similarity">
    <text evidence="1">Belongs to the proteasome subunit S14 family.</text>
</comment>
<dbReference type="PANTHER" id="PTHR12387:SF0">
    <property type="entry name" value="26S PROTEASOME NON-ATPASE REGULATORY SUBUNIT 8"/>
    <property type="match status" value="1"/>
</dbReference>
<evidence type="ECO:0000259" key="3">
    <source>
        <dbReference type="Pfam" id="PF10075"/>
    </source>
</evidence>
<dbReference type="GO" id="GO:0005634">
    <property type="term" value="C:nucleus"/>
    <property type="evidence" value="ECO:0007669"/>
    <property type="project" value="TreeGrafter"/>
</dbReference>
<dbReference type="FunFam" id="1.25.40.990:FF:000001">
    <property type="entry name" value="26S proteasome non-ATPase regulatory subunit"/>
    <property type="match status" value="1"/>
</dbReference>
<evidence type="ECO:0000313" key="5">
    <source>
        <dbReference type="EMBL" id="EPY35589.1"/>
    </source>
</evidence>
<dbReference type="PANTHER" id="PTHR12387">
    <property type="entry name" value="26S PROTEASOME NON-ATPASE REGULATORY SUBUNIT 8"/>
    <property type="match status" value="1"/>
</dbReference>
<dbReference type="Pfam" id="PF10075">
    <property type="entry name" value="CSN8_PSD8_EIF3K"/>
    <property type="match status" value="1"/>
</dbReference>
<evidence type="ECO:0000313" key="4">
    <source>
        <dbReference type="EMBL" id="EPY28198.1"/>
    </source>
</evidence>
<evidence type="ECO:0000313" key="6">
    <source>
        <dbReference type="Proteomes" id="UP000015354"/>
    </source>
</evidence>
<reference evidence="5 6" key="1">
    <citation type="journal article" date="2013" name="PLoS ONE">
        <title>Predicting the Proteins of Angomonas deanei, Strigomonas culicis and Their Respective Endosymbionts Reveals New Aspects of the Trypanosomatidae Family.</title>
        <authorList>
            <person name="Motta M.C."/>
            <person name="Martins A.C."/>
            <person name="de Souza S.S."/>
            <person name="Catta-Preta C.M."/>
            <person name="Silva R."/>
            <person name="Klein C.C."/>
            <person name="de Almeida L.G."/>
            <person name="de Lima Cunha O."/>
            <person name="Ciapina L.P."/>
            <person name="Brocchi M."/>
            <person name="Colabardini A.C."/>
            <person name="de Araujo Lima B."/>
            <person name="Machado C.R."/>
            <person name="de Almeida Soares C.M."/>
            <person name="Probst C.M."/>
            <person name="de Menezes C.B."/>
            <person name="Thompson C.E."/>
            <person name="Bartholomeu D.C."/>
            <person name="Gradia D.F."/>
            <person name="Pavoni D.P."/>
            <person name="Grisard E.C."/>
            <person name="Fantinatti-Garboggini F."/>
            <person name="Marchini F.K."/>
            <person name="Rodrigues-Luiz G.F."/>
            <person name="Wagner G."/>
            <person name="Goldman G.H."/>
            <person name="Fietto J.L."/>
            <person name="Elias M.C."/>
            <person name="Goldman M.H."/>
            <person name="Sagot M.F."/>
            <person name="Pereira M."/>
            <person name="Stoco P.H."/>
            <person name="de Mendonca-Neto R.P."/>
            <person name="Teixeira S.M."/>
            <person name="Maciel T.E."/>
            <person name="de Oliveira Mendes T.A."/>
            <person name="Urmenyi T.P."/>
            <person name="de Souza W."/>
            <person name="Schenkman S."/>
            <person name="de Vasconcelos A.T."/>
        </authorList>
    </citation>
    <scope>NUCLEOTIDE SEQUENCE [LARGE SCALE GENOMIC DNA]</scope>
</reference>
<dbReference type="EMBL" id="ATMH01005252">
    <property type="protein sequence ID" value="EPY28198.1"/>
    <property type="molecule type" value="Genomic_DNA"/>
</dbReference>
<accession>S9V3L5</accession>
<dbReference type="GO" id="GO:0043161">
    <property type="term" value="P:proteasome-mediated ubiquitin-dependent protein catabolic process"/>
    <property type="evidence" value="ECO:0007669"/>
    <property type="project" value="TreeGrafter"/>
</dbReference>
<dbReference type="GO" id="GO:0005829">
    <property type="term" value="C:cytosol"/>
    <property type="evidence" value="ECO:0007669"/>
    <property type="project" value="TreeGrafter"/>
</dbReference>
<comment type="caution">
    <text evidence="5">The sequence shown here is derived from an EMBL/GenBank/DDBJ whole genome shotgun (WGS) entry which is preliminary data.</text>
</comment>
<dbReference type="InterPro" id="IPR033464">
    <property type="entry name" value="CSN8_PSD8_EIF3K"/>
</dbReference>
<reference evidence="5" key="2">
    <citation type="submission" date="2013-03" db="EMBL/GenBank/DDBJ databases">
        <authorList>
            <person name="Motta M.C.M."/>
            <person name="Martins A.C.A."/>
            <person name="Preta C.M.C.C."/>
            <person name="Silva R."/>
            <person name="de Souza S.S."/>
            <person name="Klein C.C."/>
            <person name="de Almeida L.G.P."/>
            <person name="Cunha O.L."/>
            <person name="Colabardini A.C."/>
            <person name="Lima B.A."/>
            <person name="Machado C.R."/>
            <person name="Soares C.M.A."/>
            <person name="de Menezes C.B.A."/>
            <person name="Bartolomeu D.C."/>
            <person name="Grisard E.C."/>
            <person name="Fantinatti-Garboggini F."/>
            <person name="Rodrigues-Luiz G.F."/>
            <person name="Wagner G."/>
            <person name="Goldman G.H."/>
            <person name="Fietto J.L.R."/>
            <person name="Ciapina L.P."/>
            <person name="Brocchi M."/>
            <person name="Elias M.C."/>
            <person name="Goldman M.H.S."/>
            <person name="Sagot M.-F."/>
            <person name="Pereira M."/>
            <person name="Stoco P.H."/>
            <person name="Teixeira S.M.R."/>
            <person name="de Mendonca-Neto R.P."/>
            <person name="Maciel T.E.F."/>
            <person name="Mendes T.A.O."/>
            <person name="Urmenyi T.P."/>
            <person name="Teixeira M.M.G."/>
            <person name="de Camargo E.F.P."/>
            <person name="de Sousa W."/>
            <person name="Schenkman S."/>
            <person name="de Vasconcelos A.T.R."/>
        </authorList>
    </citation>
    <scope>NUCLEOTIDE SEQUENCE</scope>
</reference>
<dbReference type="OrthoDB" id="409122at2759"/>
<sequence>MYLMSLFLYTSLLLLLFTTKGIYYCFRLTHHCLTAKRIVEDSILRRVTIMSGDNSVNIRKVAGELQKLKAAYDANKDEEAVSVLTSIKRYMIFFPTFLNPTAQSPTRKEELMLAREVLELGVLVGAKRRDLDMCELYFNQLQLYYTDVDPSELPESPLCLKTVGLNLVRLLVTSHIAQFHSELERIPHDVHASNIYIRFAVLLERYLMEGSYHKLLNSRKNVPSSEYIPLVEMLDDTVRKEVADCIPHSYKKLSVVAAQKIMMMNSLEEVLAIGKNNQWSLSDDKQYFLFNKATETDKFIIER</sequence>
<protein>
    <submittedName>
        <fullName evidence="5">26S proteasome regulatory subunit N12</fullName>
    </submittedName>
</protein>
<dbReference type="EMBL" id="ATMH01001085">
    <property type="protein sequence ID" value="EPY35589.1"/>
    <property type="molecule type" value="Genomic_DNA"/>
</dbReference>
<organism evidence="5 6">
    <name type="scientific">Strigomonas culicis</name>
    <dbReference type="NCBI Taxonomy" id="28005"/>
    <lineage>
        <taxon>Eukaryota</taxon>
        <taxon>Discoba</taxon>
        <taxon>Euglenozoa</taxon>
        <taxon>Kinetoplastea</taxon>
        <taxon>Metakinetoplastina</taxon>
        <taxon>Trypanosomatida</taxon>
        <taxon>Trypanosomatidae</taxon>
        <taxon>Strigomonadinae</taxon>
        <taxon>Strigomonas</taxon>
    </lineage>
</organism>
<dbReference type="InterPro" id="IPR006746">
    <property type="entry name" value="26S_Psome_Rpn12"/>
</dbReference>